<evidence type="ECO:0000256" key="2">
    <source>
        <dbReference type="SAM" id="MobiDB-lite"/>
    </source>
</evidence>
<evidence type="ECO:0000259" key="4">
    <source>
        <dbReference type="PROSITE" id="PS50853"/>
    </source>
</evidence>
<dbReference type="InterPro" id="IPR036116">
    <property type="entry name" value="FN3_sf"/>
</dbReference>
<dbReference type="SUPFAM" id="SSF49265">
    <property type="entry name" value="Fibronectin type III"/>
    <property type="match status" value="1"/>
</dbReference>
<evidence type="ECO:0000313" key="6">
    <source>
        <dbReference type="Proteomes" id="UP001620626"/>
    </source>
</evidence>
<feature type="coiled-coil region" evidence="1">
    <location>
        <begin position="379"/>
        <end position="430"/>
    </location>
</feature>
<feature type="transmembrane region" description="Helical" evidence="3">
    <location>
        <begin position="162"/>
        <end position="181"/>
    </location>
</feature>
<feature type="transmembrane region" description="Helical" evidence="3">
    <location>
        <begin position="193"/>
        <end position="213"/>
    </location>
</feature>
<dbReference type="InterPro" id="IPR013783">
    <property type="entry name" value="Ig-like_fold"/>
</dbReference>
<keyword evidence="3" id="KW-1133">Transmembrane helix</keyword>
<dbReference type="PROSITE" id="PS50853">
    <property type="entry name" value="FN3"/>
    <property type="match status" value="1"/>
</dbReference>
<accession>A0ABD2KJH5</accession>
<evidence type="ECO:0000256" key="1">
    <source>
        <dbReference type="SAM" id="Coils"/>
    </source>
</evidence>
<keyword evidence="1" id="KW-0175">Coiled coil</keyword>
<sequence length="451" mass="50900">MFVASNFAQPIQPLVRVKLVTENSVIWHVEDRTEGGQLPVSHFHVFCQQIKRKRTQNDSKFEAMEQQNTDQMIALWQRNAENVYTFGKLKPFTLYEFRIVAANDAGTSVPVIVMQETTDNWVPPIPLGQYVIALTSTVIALFVSAAILLLRWLKKGLSHRSSAFLLSLGVGSLSGSATFHLLPKAFSLRNANFGLSLAVITTIYVSFFCDKVINIGLKMRRNDEDIKGNEMNEQQENSGSGDKKGKKEGQNGVMSISAQMWSDGTAKKEPVQPTTAQRVHVKNRPQQRCRRRKGRKTPKDHPIFLLINWCIPLRAIRPLGSFVTQGASHSAPRLPRLAFTPRFSAPQKWMIMRQGSEPISHSEGRQCAEPLGSEPIAHIEDEEAQAQAHTLKKRKHRRTHCRSASTGAHIEQAQAQAHTLKKRKLEAHIEKRKLKRKFEAQIGEAQLRTRN</sequence>
<dbReference type="AlphaFoldDB" id="A0ABD2KJH5"/>
<dbReference type="EMBL" id="JBICBT010000736">
    <property type="protein sequence ID" value="KAL3103085.1"/>
    <property type="molecule type" value="Genomic_DNA"/>
</dbReference>
<dbReference type="InterPro" id="IPR050799">
    <property type="entry name" value="ZIP_Transporter"/>
</dbReference>
<comment type="caution">
    <text evidence="5">The sequence shown here is derived from an EMBL/GenBank/DDBJ whole genome shotgun (WGS) entry which is preliminary data.</text>
</comment>
<keyword evidence="6" id="KW-1185">Reference proteome</keyword>
<feature type="compositionally biased region" description="Basic residues" evidence="2">
    <location>
        <begin position="279"/>
        <end position="296"/>
    </location>
</feature>
<feature type="region of interest" description="Disordered" evidence="2">
    <location>
        <begin position="226"/>
        <end position="249"/>
    </location>
</feature>
<reference evidence="5 6" key="1">
    <citation type="submission" date="2024-10" db="EMBL/GenBank/DDBJ databases">
        <authorList>
            <person name="Kim D."/>
        </authorList>
    </citation>
    <scope>NUCLEOTIDE SEQUENCE [LARGE SCALE GENOMIC DNA]</scope>
    <source>
        <strain evidence="5">BH-2024</strain>
    </source>
</reference>
<dbReference type="PANTHER" id="PTHR12191:SF37">
    <property type="entry name" value="ZINC TRANSPORTER FOI"/>
    <property type="match status" value="1"/>
</dbReference>
<evidence type="ECO:0000313" key="5">
    <source>
        <dbReference type="EMBL" id="KAL3103085.1"/>
    </source>
</evidence>
<keyword evidence="3" id="KW-0472">Membrane</keyword>
<dbReference type="Proteomes" id="UP001620626">
    <property type="component" value="Unassembled WGS sequence"/>
</dbReference>
<protein>
    <recommendedName>
        <fullName evidence="4">Fibronectin type-III domain-containing protein</fullName>
    </recommendedName>
</protein>
<name>A0ABD2KJH5_9BILA</name>
<feature type="transmembrane region" description="Helical" evidence="3">
    <location>
        <begin position="130"/>
        <end position="150"/>
    </location>
</feature>
<dbReference type="SMART" id="SM00060">
    <property type="entry name" value="FN3"/>
    <property type="match status" value="1"/>
</dbReference>
<dbReference type="Gene3D" id="2.60.40.10">
    <property type="entry name" value="Immunoglobulins"/>
    <property type="match status" value="1"/>
</dbReference>
<feature type="region of interest" description="Disordered" evidence="2">
    <location>
        <begin position="262"/>
        <end position="297"/>
    </location>
</feature>
<evidence type="ECO:0000256" key="3">
    <source>
        <dbReference type="SAM" id="Phobius"/>
    </source>
</evidence>
<dbReference type="InterPro" id="IPR003961">
    <property type="entry name" value="FN3_dom"/>
</dbReference>
<proteinExistence type="predicted"/>
<dbReference type="CDD" id="cd00063">
    <property type="entry name" value="FN3"/>
    <property type="match status" value="1"/>
</dbReference>
<feature type="domain" description="Fibronectin type-III" evidence="4">
    <location>
        <begin position="10"/>
        <end position="121"/>
    </location>
</feature>
<dbReference type="PANTHER" id="PTHR12191">
    <property type="entry name" value="SOLUTE CARRIER FAMILY 39"/>
    <property type="match status" value="1"/>
</dbReference>
<keyword evidence="3" id="KW-0812">Transmembrane</keyword>
<gene>
    <name evidence="5" type="ORF">niasHT_027894</name>
</gene>
<organism evidence="5 6">
    <name type="scientific">Heterodera trifolii</name>
    <dbReference type="NCBI Taxonomy" id="157864"/>
    <lineage>
        <taxon>Eukaryota</taxon>
        <taxon>Metazoa</taxon>
        <taxon>Ecdysozoa</taxon>
        <taxon>Nematoda</taxon>
        <taxon>Chromadorea</taxon>
        <taxon>Rhabditida</taxon>
        <taxon>Tylenchina</taxon>
        <taxon>Tylenchomorpha</taxon>
        <taxon>Tylenchoidea</taxon>
        <taxon>Heteroderidae</taxon>
        <taxon>Heteroderinae</taxon>
        <taxon>Heterodera</taxon>
    </lineage>
</organism>